<name>A0A8J3HZG8_9CHLR</name>
<dbReference type="PANTHER" id="PTHR12993:SF11">
    <property type="entry name" value="N-ACETYLGLUCOSAMINYL-PHOSPHATIDYLINOSITOL DE-N-ACETYLASE"/>
    <property type="match status" value="1"/>
</dbReference>
<evidence type="ECO:0000256" key="1">
    <source>
        <dbReference type="SAM" id="Phobius"/>
    </source>
</evidence>
<organism evidence="2 3">
    <name type="scientific">Ktedonospora formicarum</name>
    <dbReference type="NCBI Taxonomy" id="2778364"/>
    <lineage>
        <taxon>Bacteria</taxon>
        <taxon>Bacillati</taxon>
        <taxon>Chloroflexota</taxon>
        <taxon>Ktedonobacteria</taxon>
        <taxon>Ktedonobacterales</taxon>
        <taxon>Ktedonobacteraceae</taxon>
        <taxon>Ktedonospora</taxon>
    </lineage>
</organism>
<keyword evidence="1" id="KW-0812">Transmembrane</keyword>
<dbReference type="GO" id="GO:0016811">
    <property type="term" value="F:hydrolase activity, acting on carbon-nitrogen (but not peptide) bonds, in linear amides"/>
    <property type="evidence" value="ECO:0007669"/>
    <property type="project" value="TreeGrafter"/>
</dbReference>
<protein>
    <recommendedName>
        <fullName evidence="4">PIG-L family deacetylase</fullName>
    </recommendedName>
</protein>
<dbReference type="SUPFAM" id="SSF102588">
    <property type="entry name" value="LmbE-like"/>
    <property type="match status" value="1"/>
</dbReference>
<dbReference type="Proteomes" id="UP000612362">
    <property type="component" value="Unassembled WGS sequence"/>
</dbReference>
<evidence type="ECO:0008006" key="4">
    <source>
        <dbReference type="Google" id="ProtNLM"/>
    </source>
</evidence>
<dbReference type="Gene3D" id="3.40.50.10320">
    <property type="entry name" value="LmbE-like"/>
    <property type="match status" value="1"/>
</dbReference>
<keyword evidence="1" id="KW-0472">Membrane</keyword>
<evidence type="ECO:0000313" key="2">
    <source>
        <dbReference type="EMBL" id="GHO42769.1"/>
    </source>
</evidence>
<reference evidence="2" key="1">
    <citation type="submission" date="2020-10" db="EMBL/GenBank/DDBJ databases">
        <title>Taxonomic study of unclassified bacteria belonging to the class Ktedonobacteria.</title>
        <authorList>
            <person name="Yabe S."/>
            <person name="Wang C.M."/>
            <person name="Zheng Y."/>
            <person name="Sakai Y."/>
            <person name="Cavaletti L."/>
            <person name="Monciardini P."/>
            <person name="Donadio S."/>
        </authorList>
    </citation>
    <scope>NUCLEOTIDE SEQUENCE</scope>
    <source>
        <strain evidence="2">SOSP1-1</strain>
    </source>
</reference>
<evidence type="ECO:0000313" key="3">
    <source>
        <dbReference type="Proteomes" id="UP000612362"/>
    </source>
</evidence>
<dbReference type="PANTHER" id="PTHR12993">
    <property type="entry name" value="N-ACETYLGLUCOSAMINYL-PHOSPHATIDYLINOSITOL DE-N-ACETYLASE-RELATED"/>
    <property type="match status" value="1"/>
</dbReference>
<comment type="caution">
    <text evidence="2">The sequence shown here is derived from an EMBL/GenBank/DDBJ whole genome shotgun (WGS) entry which is preliminary data.</text>
</comment>
<feature type="transmembrane region" description="Helical" evidence="1">
    <location>
        <begin position="6"/>
        <end position="28"/>
    </location>
</feature>
<sequence length="262" mass="29570">MTLLLIELLLIIPLLWVTGFLIATDFAVPSKKPGPFRRVLVIFPHADDETIGCGGVLHRLTANGCAITLVILTRGERGGIMAGNGDRLKEIRLREAQKASAILGISRFIQEDFGDSKLSQRKPELMGFLDEIIQQEKPELLMTYDLAGFYGHADHITCSEVLTELKQTRFPDLPLWYVTFPRRVLGMVKAPADLEIDSHFREKQALPTHKIFIGTNVGAKIRAWYTYKSQHASLTKNVGRLLPPWFLFSMVLFEYFAEVNEA</sequence>
<dbReference type="RefSeq" id="WP_220192274.1">
    <property type="nucleotide sequence ID" value="NZ_BNJF01000001.1"/>
</dbReference>
<gene>
    <name evidence="2" type="ORF">KSX_09320</name>
</gene>
<proteinExistence type="predicted"/>
<keyword evidence="1" id="KW-1133">Transmembrane helix</keyword>
<dbReference type="InterPro" id="IPR024078">
    <property type="entry name" value="LmbE-like_dom_sf"/>
</dbReference>
<keyword evidence="3" id="KW-1185">Reference proteome</keyword>
<accession>A0A8J3HZG8</accession>
<dbReference type="EMBL" id="BNJF01000001">
    <property type="protein sequence ID" value="GHO42769.1"/>
    <property type="molecule type" value="Genomic_DNA"/>
</dbReference>
<dbReference type="Pfam" id="PF02585">
    <property type="entry name" value="PIG-L"/>
    <property type="match status" value="1"/>
</dbReference>
<dbReference type="AlphaFoldDB" id="A0A8J3HZG8"/>
<dbReference type="InterPro" id="IPR003737">
    <property type="entry name" value="GlcNAc_PI_deacetylase-related"/>
</dbReference>